<dbReference type="AlphaFoldDB" id="A0A0P1FCP3"/>
<evidence type="ECO:0000256" key="3">
    <source>
        <dbReference type="ARBA" id="ARBA00023163"/>
    </source>
</evidence>
<keyword evidence="2 4" id="KW-0238">DNA-binding</keyword>
<organism evidence="6 7">
    <name type="scientific">Thalassovita gelatinovora</name>
    <name type="common">Thalassobius gelatinovorus</name>
    <dbReference type="NCBI Taxonomy" id="53501"/>
    <lineage>
        <taxon>Bacteria</taxon>
        <taxon>Pseudomonadati</taxon>
        <taxon>Pseudomonadota</taxon>
        <taxon>Alphaproteobacteria</taxon>
        <taxon>Rhodobacterales</taxon>
        <taxon>Roseobacteraceae</taxon>
        <taxon>Thalassovita</taxon>
    </lineage>
</organism>
<evidence type="ECO:0000259" key="5">
    <source>
        <dbReference type="PROSITE" id="PS50977"/>
    </source>
</evidence>
<proteinExistence type="predicted"/>
<keyword evidence="1" id="KW-0805">Transcription regulation</keyword>
<dbReference type="Gene3D" id="1.10.357.10">
    <property type="entry name" value="Tetracycline Repressor, domain 2"/>
    <property type="match status" value="1"/>
</dbReference>
<dbReference type="InterPro" id="IPR001647">
    <property type="entry name" value="HTH_TetR"/>
</dbReference>
<keyword evidence="3" id="KW-0804">Transcription</keyword>
<reference evidence="6 7" key="1">
    <citation type="submission" date="2015-09" db="EMBL/GenBank/DDBJ databases">
        <authorList>
            <consortium name="Swine Surveillance"/>
        </authorList>
    </citation>
    <scope>NUCLEOTIDE SEQUENCE [LARGE SCALE GENOMIC DNA]</scope>
    <source>
        <strain evidence="6 7">CECT 4357</strain>
    </source>
</reference>
<dbReference type="PANTHER" id="PTHR30055:SF234">
    <property type="entry name" value="HTH-TYPE TRANSCRIPTIONAL REGULATOR BETI"/>
    <property type="match status" value="1"/>
</dbReference>
<feature type="domain" description="HTH tetR-type" evidence="5">
    <location>
        <begin position="6"/>
        <end position="66"/>
    </location>
</feature>
<dbReference type="PROSITE" id="PS50977">
    <property type="entry name" value="HTH_TETR_2"/>
    <property type="match status" value="1"/>
</dbReference>
<evidence type="ECO:0000256" key="2">
    <source>
        <dbReference type="ARBA" id="ARBA00023125"/>
    </source>
</evidence>
<name>A0A0P1FCP3_THAGE</name>
<evidence type="ECO:0000313" key="6">
    <source>
        <dbReference type="EMBL" id="CUH65959.1"/>
    </source>
</evidence>
<protein>
    <submittedName>
        <fullName evidence="6">DNA-binding transcriptional repressor AcrR</fullName>
    </submittedName>
</protein>
<evidence type="ECO:0000313" key="7">
    <source>
        <dbReference type="Proteomes" id="UP000051587"/>
    </source>
</evidence>
<dbReference type="RefSeq" id="WP_074646986.1">
    <property type="nucleotide sequence ID" value="NZ_CP051181.1"/>
</dbReference>
<dbReference type="STRING" id="53501.SAMN04488043_108103"/>
<dbReference type="Pfam" id="PF00440">
    <property type="entry name" value="TetR_N"/>
    <property type="match status" value="1"/>
</dbReference>
<sequence>MSNKRTKTRHLLLDTVLSLLLAPEGSLLRMIDVAKAAGVTRQTVYDHFTNRSEMLTAAILHFGDQLDVDARLAPSRAAPDGRSRLTAYTQAMLEFFPAIYPLKQSLMRMGPGDEEAKSAWEDRIRAMKEGCAAAVSALKADGDLLDHLTEARATDLYFTLLNMDGWAHCVLENGWPEVEYLAEMQRVTHLALVKP</sequence>
<dbReference type="EMBL" id="CYSA01000019">
    <property type="protein sequence ID" value="CUH65959.1"/>
    <property type="molecule type" value="Genomic_DNA"/>
</dbReference>
<evidence type="ECO:0000256" key="4">
    <source>
        <dbReference type="PROSITE-ProRule" id="PRU00335"/>
    </source>
</evidence>
<feature type="DNA-binding region" description="H-T-H motif" evidence="4">
    <location>
        <begin position="29"/>
        <end position="48"/>
    </location>
</feature>
<gene>
    <name evidence="6" type="ORF">TG4357_02154</name>
</gene>
<keyword evidence="7" id="KW-1185">Reference proteome</keyword>
<dbReference type="GO" id="GO:0000976">
    <property type="term" value="F:transcription cis-regulatory region binding"/>
    <property type="evidence" value="ECO:0007669"/>
    <property type="project" value="TreeGrafter"/>
</dbReference>
<dbReference type="PANTHER" id="PTHR30055">
    <property type="entry name" value="HTH-TYPE TRANSCRIPTIONAL REGULATOR RUTR"/>
    <property type="match status" value="1"/>
</dbReference>
<evidence type="ECO:0000256" key="1">
    <source>
        <dbReference type="ARBA" id="ARBA00023015"/>
    </source>
</evidence>
<dbReference type="InterPro" id="IPR050109">
    <property type="entry name" value="HTH-type_TetR-like_transc_reg"/>
</dbReference>
<accession>A0A0P1FCP3</accession>
<dbReference type="InterPro" id="IPR009057">
    <property type="entry name" value="Homeodomain-like_sf"/>
</dbReference>
<dbReference type="SUPFAM" id="SSF46689">
    <property type="entry name" value="Homeodomain-like"/>
    <property type="match status" value="1"/>
</dbReference>
<dbReference type="Proteomes" id="UP000051587">
    <property type="component" value="Unassembled WGS sequence"/>
</dbReference>
<dbReference type="GO" id="GO:0003700">
    <property type="term" value="F:DNA-binding transcription factor activity"/>
    <property type="evidence" value="ECO:0007669"/>
    <property type="project" value="TreeGrafter"/>
</dbReference>